<evidence type="ECO:0000313" key="2">
    <source>
        <dbReference type="Proteomes" id="UP000198480"/>
    </source>
</evidence>
<dbReference type="EMBL" id="FZOK01000001">
    <property type="protein sequence ID" value="SNR96989.1"/>
    <property type="molecule type" value="Genomic_DNA"/>
</dbReference>
<gene>
    <name evidence="1" type="ORF">SAMN06295967_101283</name>
</gene>
<sequence length="260" mass="30331">MTLETATSKDKEIPFDKLVALDDEVRASINLIHSGLAELQNINGGNDFYYLPFNLLSNGFEKLLKLIICFYHWEQYGQFPTMDDFKKSKKDNGHNLLYLKDKVTADYFVASTPALKDDLDTLTNNPTLNQLVDFLGEFGQYSRYYNLDVIISNPKQKSKDIKQLWERLETDLLLADKELFDKFKDNHKDIDKTKLDEIRKINDQVRTKTIVLLEIFARALTRQFTFGKLGQAQRFTGTIRTFLFLNDSDLGQRDYRELKK</sequence>
<dbReference type="OrthoDB" id="7057360at2"/>
<keyword evidence="2" id="KW-1185">Reference proteome</keyword>
<accession>A0A239AN57</accession>
<dbReference type="RefSeq" id="WP_089237187.1">
    <property type="nucleotide sequence ID" value="NZ_FZOK01000001.1"/>
</dbReference>
<proteinExistence type="predicted"/>
<protein>
    <submittedName>
        <fullName evidence="1">Uncharacterized protein</fullName>
    </submittedName>
</protein>
<organism evidence="1 2">
    <name type="scientific">Belliella buryatensis</name>
    <dbReference type="NCBI Taxonomy" id="1500549"/>
    <lineage>
        <taxon>Bacteria</taxon>
        <taxon>Pseudomonadati</taxon>
        <taxon>Bacteroidota</taxon>
        <taxon>Cytophagia</taxon>
        <taxon>Cytophagales</taxon>
        <taxon>Cyclobacteriaceae</taxon>
        <taxon>Belliella</taxon>
    </lineage>
</organism>
<evidence type="ECO:0000313" key="1">
    <source>
        <dbReference type="EMBL" id="SNR96989.1"/>
    </source>
</evidence>
<dbReference type="Proteomes" id="UP000198480">
    <property type="component" value="Unassembled WGS sequence"/>
</dbReference>
<name>A0A239AN57_9BACT</name>
<dbReference type="AlphaFoldDB" id="A0A239AN57"/>
<reference evidence="2" key="1">
    <citation type="submission" date="2017-06" db="EMBL/GenBank/DDBJ databases">
        <authorList>
            <person name="Varghese N."/>
            <person name="Submissions S."/>
        </authorList>
    </citation>
    <scope>NUCLEOTIDE SEQUENCE [LARGE SCALE GENOMIC DNA]</scope>
    <source>
        <strain evidence="2">5C</strain>
    </source>
</reference>